<feature type="transmembrane region" description="Helical" evidence="8">
    <location>
        <begin position="152"/>
        <end position="169"/>
    </location>
</feature>
<reference evidence="10" key="1">
    <citation type="submission" date="2018-12" db="EMBL/GenBank/DDBJ databases">
        <title>A new species of lactobacillus.</title>
        <authorList>
            <person name="Jian Y."/>
            <person name="Xin L."/>
            <person name="Hong Z.J."/>
            <person name="Ming L.Z."/>
            <person name="Hong X.Z."/>
        </authorList>
    </citation>
    <scope>NUCLEOTIDE SEQUENCE [LARGE SCALE GENOMIC DNA]</scope>
    <source>
        <strain evidence="10">HSLZ-75</strain>
    </source>
</reference>
<protein>
    <submittedName>
        <fullName evidence="9">Ribose uptake protein RbsU</fullName>
    </submittedName>
</protein>
<proteinExistence type="inferred from homology"/>
<evidence type="ECO:0000256" key="5">
    <source>
        <dbReference type="ARBA" id="ARBA00022692"/>
    </source>
</evidence>
<name>A0A4P6ZMB5_9LACO</name>
<comment type="similarity">
    <text evidence="2">Belongs to the GRP transporter (TC 2.A.7.5) family.</text>
</comment>
<keyword evidence="6 8" id="KW-1133">Transmembrane helix</keyword>
<feature type="transmembrane region" description="Helical" evidence="8">
    <location>
        <begin position="213"/>
        <end position="234"/>
    </location>
</feature>
<dbReference type="SUPFAM" id="SSF103481">
    <property type="entry name" value="Multidrug resistance efflux transporter EmrE"/>
    <property type="match status" value="2"/>
</dbReference>
<sequence length="295" mass="32178">MTLLITLLPALLWGFTPVFVHFLGGKPIEQLLGTTYGGLVIGLIIFLIKRPTITFWDFFWCCIGGAFWSVGQLAQYHAYNRLSVSTTSPINSGVQLVGVNIVGVLFFGSWASPLAKIIGFSAVAFIIFGVYVSTRGGKKTPLKSTYIQKKQFAANVTKLILGAGIGYTICSTFPRIPDASGWVTFPSQTVGMFLGAVILALMSKKDRHWNVFFNKSAFLNIIEGFNSSLGTFFYQTAMMLTSVSTAFTLSQMTPVISTICGLTILHERKHGKTLFYTLSGVSVIVVGGIMTSFLR</sequence>
<dbReference type="EMBL" id="CP034726">
    <property type="protein sequence ID" value="QBP18380.1"/>
    <property type="molecule type" value="Genomic_DNA"/>
</dbReference>
<dbReference type="GO" id="GO:0005886">
    <property type="term" value="C:plasma membrane"/>
    <property type="evidence" value="ECO:0007669"/>
    <property type="project" value="UniProtKB-SubCell"/>
</dbReference>
<keyword evidence="4" id="KW-0762">Sugar transport</keyword>
<evidence type="ECO:0000313" key="9">
    <source>
        <dbReference type="EMBL" id="QBP18380.1"/>
    </source>
</evidence>
<keyword evidence="7 8" id="KW-0472">Membrane</keyword>
<dbReference type="InterPro" id="IPR010651">
    <property type="entry name" value="Sugar_transport"/>
</dbReference>
<feature type="transmembrane region" description="Helical" evidence="8">
    <location>
        <begin position="55"/>
        <end position="74"/>
    </location>
</feature>
<evidence type="ECO:0000256" key="7">
    <source>
        <dbReference type="ARBA" id="ARBA00023136"/>
    </source>
</evidence>
<feature type="transmembrane region" description="Helical" evidence="8">
    <location>
        <begin position="246"/>
        <end position="265"/>
    </location>
</feature>
<keyword evidence="3" id="KW-0813">Transport</keyword>
<evidence type="ECO:0000256" key="3">
    <source>
        <dbReference type="ARBA" id="ARBA00022448"/>
    </source>
</evidence>
<evidence type="ECO:0000256" key="2">
    <source>
        <dbReference type="ARBA" id="ARBA00006117"/>
    </source>
</evidence>
<dbReference type="RefSeq" id="WP_133441939.1">
    <property type="nucleotide sequence ID" value="NZ_CP034726.1"/>
</dbReference>
<gene>
    <name evidence="9" type="ORF">ELX58_04350</name>
</gene>
<dbReference type="PANTHER" id="PTHR16119:SF17">
    <property type="entry name" value="TRANSMEMBRANE PROTEIN 144"/>
    <property type="match status" value="1"/>
</dbReference>
<feature type="transmembrane region" description="Helical" evidence="8">
    <location>
        <begin position="30"/>
        <end position="48"/>
    </location>
</feature>
<accession>A0A4P6ZMB5</accession>
<evidence type="ECO:0000256" key="6">
    <source>
        <dbReference type="ARBA" id="ARBA00022989"/>
    </source>
</evidence>
<evidence type="ECO:0000256" key="1">
    <source>
        <dbReference type="ARBA" id="ARBA00004651"/>
    </source>
</evidence>
<dbReference type="GO" id="GO:0015144">
    <property type="term" value="F:carbohydrate transmembrane transporter activity"/>
    <property type="evidence" value="ECO:0007669"/>
    <property type="project" value="InterPro"/>
</dbReference>
<feature type="transmembrane region" description="Helical" evidence="8">
    <location>
        <begin position="181"/>
        <end position="201"/>
    </location>
</feature>
<dbReference type="CDD" id="cd23111">
    <property type="entry name" value="ribose_uptake_RbsU"/>
    <property type="match status" value="1"/>
</dbReference>
<comment type="subcellular location">
    <subcellularLocation>
        <location evidence="1">Cell membrane</location>
        <topology evidence="1">Multi-pass membrane protein</topology>
    </subcellularLocation>
</comment>
<evidence type="ECO:0000256" key="4">
    <source>
        <dbReference type="ARBA" id="ARBA00022597"/>
    </source>
</evidence>
<keyword evidence="10" id="KW-1185">Reference proteome</keyword>
<feature type="transmembrane region" description="Helical" evidence="8">
    <location>
        <begin position="274"/>
        <end position="294"/>
    </location>
</feature>
<organism evidence="9 10">
    <name type="scientific">Acetilactobacillus jinshanensis</name>
    <dbReference type="NCBI Taxonomy" id="1720083"/>
    <lineage>
        <taxon>Bacteria</taxon>
        <taxon>Bacillati</taxon>
        <taxon>Bacillota</taxon>
        <taxon>Bacilli</taxon>
        <taxon>Lactobacillales</taxon>
        <taxon>Lactobacillaceae</taxon>
        <taxon>Acetilactobacillus</taxon>
    </lineage>
</organism>
<dbReference type="InterPro" id="IPR037185">
    <property type="entry name" value="EmrE-like"/>
</dbReference>
<dbReference type="AlphaFoldDB" id="A0A4P6ZMB5"/>
<dbReference type="KEGG" id="lji:ELX58_04350"/>
<dbReference type="OrthoDB" id="1452595at2"/>
<keyword evidence="5 8" id="KW-0812">Transmembrane</keyword>
<feature type="transmembrane region" description="Helical" evidence="8">
    <location>
        <begin position="114"/>
        <end position="132"/>
    </location>
</feature>
<evidence type="ECO:0000313" key="10">
    <source>
        <dbReference type="Proteomes" id="UP000294321"/>
    </source>
</evidence>
<dbReference type="Proteomes" id="UP000294321">
    <property type="component" value="Chromosome"/>
</dbReference>
<dbReference type="Pfam" id="PF06800">
    <property type="entry name" value="Sugar_transport"/>
    <property type="match status" value="1"/>
</dbReference>
<dbReference type="PANTHER" id="PTHR16119">
    <property type="entry name" value="TRANSMEMBRANE PROTEIN 144"/>
    <property type="match status" value="1"/>
</dbReference>
<evidence type="ECO:0000256" key="8">
    <source>
        <dbReference type="SAM" id="Phobius"/>
    </source>
</evidence>